<name>A0A813T5T0_9BILA</name>
<dbReference type="EMBL" id="CAJNOT010000054">
    <property type="protein sequence ID" value="CAF0806706.1"/>
    <property type="molecule type" value="Genomic_DNA"/>
</dbReference>
<sequence length="94" mass="10845">MSYIEFDGLSNFEAMINSDYNNDSTGIYWIGYDDYLRKVNSNNVNLLDDDITRDGNPNNVFHRKQNTNSKTMVKFIIIFCFLFCVLLTPNGTLA</sequence>
<dbReference type="Proteomes" id="UP000663882">
    <property type="component" value="Unassembled WGS sequence"/>
</dbReference>
<gene>
    <name evidence="2" type="ORF">RFH988_LOCUS2101</name>
    <name evidence="4" type="ORF">SEV965_LOCUS2449</name>
    <name evidence="3" type="ORF">ZHD862_LOCUS2699</name>
</gene>
<dbReference type="AlphaFoldDB" id="A0A813T5T0"/>
<evidence type="ECO:0000313" key="2">
    <source>
        <dbReference type="EMBL" id="CAF0766040.1"/>
    </source>
</evidence>
<evidence type="ECO:0000256" key="1">
    <source>
        <dbReference type="SAM" id="Phobius"/>
    </source>
</evidence>
<reference evidence="3" key="1">
    <citation type="submission" date="2021-02" db="EMBL/GenBank/DDBJ databases">
        <authorList>
            <person name="Nowell W R."/>
        </authorList>
    </citation>
    <scope>NUCLEOTIDE SEQUENCE</scope>
</reference>
<comment type="caution">
    <text evidence="3">The sequence shown here is derived from an EMBL/GenBank/DDBJ whole genome shotgun (WGS) entry which is preliminary data.</text>
</comment>
<proteinExistence type="predicted"/>
<dbReference type="Proteomes" id="UP000663889">
    <property type="component" value="Unassembled WGS sequence"/>
</dbReference>
<evidence type="ECO:0000313" key="5">
    <source>
        <dbReference type="Proteomes" id="UP000663864"/>
    </source>
</evidence>
<evidence type="ECO:0000313" key="4">
    <source>
        <dbReference type="EMBL" id="CAF0837747.1"/>
    </source>
</evidence>
<keyword evidence="1" id="KW-0472">Membrane</keyword>
<organism evidence="3 5">
    <name type="scientific">Rotaria sordida</name>
    <dbReference type="NCBI Taxonomy" id="392033"/>
    <lineage>
        <taxon>Eukaryota</taxon>
        <taxon>Metazoa</taxon>
        <taxon>Spiralia</taxon>
        <taxon>Gnathifera</taxon>
        <taxon>Rotifera</taxon>
        <taxon>Eurotatoria</taxon>
        <taxon>Bdelloidea</taxon>
        <taxon>Philodinida</taxon>
        <taxon>Philodinidae</taxon>
        <taxon>Rotaria</taxon>
    </lineage>
</organism>
<dbReference type="Proteomes" id="UP000663864">
    <property type="component" value="Unassembled WGS sequence"/>
</dbReference>
<feature type="transmembrane region" description="Helical" evidence="1">
    <location>
        <begin position="71"/>
        <end position="88"/>
    </location>
</feature>
<keyword evidence="1" id="KW-0812">Transmembrane</keyword>
<evidence type="ECO:0000313" key="3">
    <source>
        <dbReference type="EMBL" id="CAF0806706.1"/>
    </source>
</evidence>
<dbReference type="EMBL" id="CAJNOU010000055">
    <property type="protein sequence ID" value="CAF0837747.1"/>
    <property type="molecule type" value="Genomic_DNA"/>
</dbReference>
<protein>
    <submittedName>
        <fullName evidence="3">Uncharacterized protein</fullName>
    </submittedName>
</protein>
<accession>A0A813T5T0</accession>
<keyword evidence="1" id="KW-1133">Transmembrane helix</keyword>
<dbReference type="EMBL" id="CAJNOO010000043">
    <property type="protein sequence ID" value="CAF0766040.1"/>
    <property type="molecule type" value="Genomic_DNA"/>
</dbReference>